<keyword evidence="3" id="KW-1185">Reference proteome</keyword>
<feature type="compositionally biased region" description="Basic and acidic residues" evidence="1">
    <location>
        <begin position="179"/>
        <end position="188"/>
    </location>
</feature>
<evidence type="ECO:0000313" key="3">
    <source>
        <dbReference type="Proteomes" id="UP000053958"/>
    </source>
</evidence>
<dbReference type="EMBL" id="LASV01000551">
    <property type="protein sequence ID" value="KKA17803.1"/>
    <property type="molecule type" value="Genomic_DNA"/>
</dbReference>
<name>A0A0F4YJN7_RASE3</name>
<sequence>PSPEASSPAAPTPTTSPTAGTDTTTEASDSTTSTSMATFPFGSPPPTTTLPPWFTYASMTITESSTTEVAPITVITLTSASHTTSVTYVSTRTSSGDIGPTPAWMCWGPLCDHSSSCIIPLFCKSQPGSGVSWGLCCGWEPKLPGLPSGEAPPAGGPSPGPPDLDNDDGSSSKKTTAKTTEKTTEKTTAKTTAKLSETDKSTTTCTRTQTASSCAITLSVFTPSGASTASTSTITGTCSTTTGCSVTNTASTTTTTSDAVITPTIIADPENWDGENDWLSMQQAGLEVLLTATYPILTWTSGSSSSSKASSTKASTTKASSKIASPTKASTKASTTTSKTTHTTSSTTHTTTTAKTTSTKTTSTTKTTTTTSSSGSSLWCAPTTIAPPGVPQDHVQTNITDFCDLFDRDVDVFTLMPDPDDRSMGLEYFFPDVEMTLNVSLVAGNSYEVFQTTCDEALHTVLNGCPPFKEDPKAAHLFKFGGGITVSGPDGVASFNMTLVAKPGDPGREPNCNAPDC</sequence>
<dbReference type="Proteomes" id="UP000053958">
    <property type="component" value="Unassembled WGS sequence"/>
</dbReference>
<dbReference type="GeneID" id="25320521"/>
<feature type="compositionally biased region" description="Low complexity" evidence="1">
    <location>
        <begin position="1"/>
        <end position="41"/>
    </location>
</feature>
<proteinExistence type="predicted"/>
<protein>
    <submittedName>
        <fullName evidence="2">Uncharacterized protein</fullName>
    </submittedName>
</protein>
<gene>
    <name evidence="2" type="ORF">T310_8261</name>
</gene>
<reference evidence="2 3" key="1">
    <citation type="submission" date="2015-04" db="EMBL/GenBank/DDBJ databases">
        <authorList>
            <person name="Heijne W.H."/>
            <person name="Fedorova N.D."/>
            <person name="Nierman W.C."/>
            <person name="Vollebregt A.W."/>
            <person name="Zhao Z."/>
            <person name="Wu L."/>
            <person name="Kumar M."/>
            <person name="Stam H."/>
            <person name="van den Berg M.A."/>
            <person name="Pel H.J."/>
        </authorList>
    </citation>
    <scope>NUCLEOTIDE SEQUENCE [LARGE SCALE GENOMIC DNA]</scope>
    <source>
        <strain evidence="2 3">CBS 393.64</strain>
    </source>
</reference>
<dbReference type="AlphaFoldDB" id="A0A0F4YJN7"/>
<evidence type="ECO:0000313" key="2">
    <source>
        <dbReference type="EMBL" id="KKA17803.1"/>
    </source>
</evidence>
<feature type="region of interest" description="Disordered" evidence="1">
    <location>
        <begin position="147"/>
        <end position="202"/>
    </location>
</feature>
<feature type="region of interest" description="Disordered" evidence="1">
    <location>
        <begin position="1"/>
        <end position="46"/>
    </location>
</feature>
<evidence type="ECO:0000256" key="1">
    <source>
        <dbReference type="SAM" id="MobiDB-lite"/>
    </source>
</evidence>
<dbReference type="RefSeq" id="XP_013324415.1">
    <property type="nucleotide sequence ID" value="XM_013468961.1"/>
</dbReference>
<organism evidence="2 3">
    <name type="scientific">Rasamsonia emersonii (strain ATCC 16479 / CBS 393.64 / IMI 116815)</name>
    <dbReference type="NCBI Taxonomy" id="1408163"/>
    <lineage>
        <taxon>Eukaryota</taxon>
        <taxon>Fungi</taxon>
        <taxon>Dikarya</taxon>
        <taxon>Ascomycota</taxon>
        <taxon>Pezizomycotina</taxon>
        <taxon>Eurotiomycetes</taxon>
        <taxon>Eurotiomycetidae</taxon>
        <taxon>Eurotiales</taxon>
        <taxon>Trichocomaceae</taxon>
        <taxon>Rasamsonia</taxon>
    </lineage>
</organism>
<dbReference type="OrthoDB" id="4526949at2759"/>
<feature type="compositionally biased region" description="Low complexity" evidence="1">
    <location>
        <begin position="189"/>
        <end position="202"/>
    </location>
</feature>
<feature type="non-terminal residue" evidence="2">
    <location>
        <position position="1"/>
    </location>
</feature>
<accession>A0A0F4YJN7</accession>
<comment type="caution">
    <text evidence="2">The sequence shown here is derived from an EMBL/GenBank/DDBJ whole genome shotgun (WGS) entry which is preliminary data.</text>
</comment>
<feature type="region of interest" description="Disordered" evidence="1">
    <location>
        <begin position="301"/>
        <end position="376"/>
    </location>
</feature>